<feature type="transmembrane region" description="Helical" evidence="1">
    <location>
        <begin position="156"/>
        <end position="175"/>
    </location>
</feature>
<reference evidence="2 3" key="1">
    <citation type="submission" date="2021-03" db="EMBL/GenBank/DDBJ databases">
        <title>novel species isolated from a fishpond in China.</title>
        <authorList>
            <person name="Lu H."/>
            <person name="Cai Z."/>
        </authorList>
    </citation>
    <scope>NUCLEOTIDE SEQUENCE [LARGE SCALE GENOMIC DNA]</scope>
    <source>
        <strain evidence="2 3">YJ13C</strain>
    </source>
</reference>
<organism evidence="2 3">
    <name type="scientific">Algoriphagus pacificus</name>
    <dbReference type="NCBI Taxonomy" id="2811234"/>
    <lineage>
        <taxon>Bacteria</taxon>
        <taxon>Pseudomonadati</taxon>
        <taxon>Bacteroidota</taxon>
        <taxon>Cytophagia</taxon>
        <taxon>Cytophagales</taxon>
        <taxon>Cyclobacteriaceae</taxon>
        <taxon>Algoriphagus</taxon>
    </lineage>
</organism>
<gene>
    <name evidence="2" type="ORF">J0A69_07065</name>
</gene>
<keyword evidence="3" id="KW-1185">Reference proteome</keyword>
<comment type="caution">
    <text evidence="2">The sequence shown here is derived from an EMBL/GenBank/DDBJ whole genome shotgun (WGS) entry which is preliminary data.</text>
</comment>
<feature type="transmembrane region" description="Helical" evidence="1">
    <location>
        <begin position="116"/>
        <end position="136"/>
    </location>
</feature>
<dbReference type="RefSeq" id="WP_206585870.1">
    <property type="nucleotide sequence ID" value="NZ_JAFKCU010000002.1"/>
</dbReference>
<feature type="transmembrane region" description="Helical" evidence="1">
    <location>
        <begin position="7"/>
        <end position="25"/>
    </location>
</feature>
<proteinExistence type="predicted"/>
<sequence>MEVALGLIFFVICFGSLLTTFVAIFQIISNDFNGSKGLWIIISMVAIIGPILYLTKGRKLIIKRDHNQIVNKDGSNSIEQYYIDLLSELDTKIKAIFGVSICLVVFGYLVRMVDLYFFWESKSLGFTLLLVSLAIFLRKDITTRKNKNLKNIWSHIGFWLIGFIVFVKVLMLVIIPNSDAYEATKAYLKNNSELKSEIGEVKGHTILPSGSIQSTTDSNGTYGSAAFNLIIKGEKKFIERTIYVNKSPDEDWSVVAVE</sequence>
<keyword evidence="1" id="KW-1133">Transmembrane helix</keyword>
<evidence type="ECO:0000313" key="3">
    <source>
        <dbReference type="Proteomes" id="UP000664480"/>
    </source>
</evidence>
<keyword evidence="1" id="KW-0812">Transmembrane</keyword>
<protein>
    <submittedName>
        <fullName evidence="2">Uncharacterized protein</fullName>
    </submittedName>
</protein>
<evidence type="ECO:0000256" key="1">
    <source>
        <dbReference type="SAM" id="Phobius"/>
    </source>
</evidence>
<evidence type="ECO:0000313" key="2">
    <source>
        <dbReference type="EMBL" id="MBN7815179.1"/>
    </source>
</evidence>
<name>A0ABS3CDJ7_9BACT</name>
<feature type="transmembrane region" description="Helical" evidence="1">
    <location>
        <begin position="93"/>
        <end position="110"/>
    </location>
</feature>
<dbReference type="EMBL" id="JAFKCU010000002">
    <property type="protein sequence ID" value="MBN7815179.1"/>
    <property type="molecule type" value="Genomic_DNA"/>
</dbReference>
<dbReference type="Proteomes" id="UP000664480">
    <property type="component" value="Unassembled WGS sequence"/>
</dbReference>
<keyword evidence="1" id="KW-0472">Membrane</keyword>
<accession>A0ABS3CDJ7</accession>
<feature type="transmembrane region" description="Helical" evidence="1">
    <location>
        <begin position="37"/>
        <end position="55"/>
    </location>
</feature>